<dbReference type="RefSeq" id="WP_183648112.1">
    <property type="nucleotide sequence ID" value="NZ_JACHWU010000001.1"/>
</dbReference>
<feature type="compositionally biased region" description="Basic and acidic residues" evidence="1">
    <location>
        <begin position="115"/>
        <end position="127"/>
    </location>
</feature>
<evidence type="ECO:0000259" key="2">
    <source>
        <dbReference type="Pfam" id="PF01464"/>
    </source>
</evidence>
<feature type="region of interest" description="Disordered" evidence="1">
    <location>
        <begin position="115"/>
        <end position="150"/>
    </location>
</feature>
<dbReference type="InterPro" id="IPR036689">
    <property type="entry name" value="ESAT-6-like_sf"/>
</dbReference>
<organism evidence="3 4">
    <name type="scientific">Prauserella isguenensis</name>
    <dbReference type="NCBI Taxonomy" id="1470180"/>
    <lineage>
        <taxon>Bacteria</taxon>
        <taxon>Bacillati</taxon>
        <taxon>Actinomycetota</taxon>
        <taxon>Actinomycetes</taxon>
        <taxon>Pseudonocardiales</taxon>
        <taxon>Pseudonocardiaceae</taxon>
        <taxon>Prauserella</taxon>
    </lineage>
</organism>
<dbReference type="Gene3D" id="1.10.530.10">
    <property type="match status" value="1"/>
</dbReference>
<protein>
    <submittedName>
        <fullName evidence="3">WXG100 family type VII secretion target</fullName>
    </submittedName>
</protein>
<feature type="domain" description="Transglycosylase SLT" evidence="2">
    <location>
        <begin position="294"/>
        <end position="366"/>
    </location>
</feature>
<evidence type="ECO:0000313" key="4">
    <source>
        <dbReference type="Proteomes" id="UP000550714"/>
    </source>
</evidence>
<dbReference type="Pfam" id="PF01464">
    <property type="entry name" value="SLT"/>
    <property type="match status" value="1"/>
</dbReference>
<accession>A0A839RXW8</accession>
<feature type="region of interest" description="Disordered" evidence="1">
    <location>
        <begin position="195"/>
        <end position="268"/>
    </location>
</feature>
<feature type="region of interest" description="Disordered" evidence="1">
    <location>
        <begin position="1"/>
        <end position="24"/>
    </location>
</feature>
<gene>
    <name evidence="3" type="ORF">FHS23_000869</name>
</gene>
<dbReference type="SUPFAM" id="SSF140453">
    <property type="entry name" value="EsxAB dimer-like"/>
    <property type="match status" value="1"/>
</dbReference>
<feature type="compositionally biased region" description="Gly residues" evidence="1">
    <location>
        <begin position="228"/>
        <end position="259"/>
    </location>
</feature>
<dbReference type="CDD" id="cd13402">
    <property type="entry name" value="LT_TF-like"/>
    <property type="match status" value="1"/>
</dbReference>
<comment type="caution">
    <text evidence="3">The sequence shown here is derived from an EMBL/GenBank/DDBJ whole genome shotgun (WGS) entry which is preliminary data.</text>
</comment>
<dbReference type="EMBL" id="JACHWU010000001">
    <property type="protein sequence ID" value="MBB3049874.1"/>
    <property type="molecule type" value="Genomic_DNA"/>
</dbReference>
<dbReference type="Gene3D" id="1.10.287.1060">
    <property type="entry name" value="ESAT-6-like"/>
    <property type="match status" value="1"/>
</dbReference>
<evidence type="ECO:0000313" key="3">
    <source>
        <dbReference type="EMBL" id="MBB3049874.1"/>
    </source>
</evidence>
<evidence type="ECO:0000256" key="1">
    <source>
        <dbReference type="SAM" id="MobiDB-lite"/>
    </source>
</evidence>
<dbReference type="Proteomes" id="UP000550714">
    <property type="component" value="Unassembled WGS sequence"/>
</dbReference>
<dbReference type="InterPro" id="IPR023346">
    <property type="entry name" value="Lysozyme-like_dom_sf"/>
</dbReference>
<name>A0A839RXW8_9PSEU</name>
<dbReference type="InterPro" id="IPR010310">
    <property type="entry name" value="T7SS_ESAT-6-like"/>
</dbReference>
<reference evidence="3 4" key="1">
    <citation type="submission" date="2020-08" db="EMBL/GenBank/DDBJ databases">
        <title>Genomic Encyclopedia of Type Strains, Phase III (KMG-III): the genomes of soil and plant-associated and newly described type strains.</title>
        <authorList>
            <person name="Whitman W."/>
        </authorList>
    </citation>
    <scope>NUCLEOTIDE SEQUENCE [LARGE SCALE GENOMIC DNA]</scope>
    <source>
        <strain evidence="3 4">CECT 8577</strain>
    </source>
</reference>
<dbReference type="SUPFAM" id="SSF53955">
    <property type="entry name" value="Lysozyme-like"/>
    <property type="match status" value="1"/>
</dbReference>
<proteinExistence type="predicted"/>
<dbReference type="Pfam" id="PF06013">
    <property type="entry name" value="WXG100"/>
    <property type="match status" value="1"/>
</dbReference>
<feature type="compositionally biased region" description="Low complexity" evidence="1">
    <location>
        <begin position="128"/>
        <end position="142"/>
    </location>
</feature>
<sequence length="383" mass="39913">MSLGMPENWSQVESSAAKVDKVDPGRIQNVAQEFKTASENAGDHSAELKNAASPLSEGGVWNGPAADAFFSYVAQVASAGRRVKDKLDEAAVELSELQQKLSELKKSINEAKAAAKREIDERNKQAEQRAQQAAQQAQNAANGEGGGQDPEAIREEARQQNRQTASQADERIKGLLNQANQAIKKAQRLMKQEIDGGGGYSQVPKPGQAQSQMADTGGIGNPGSAPSVGGGSGSGSGGGGGGAETAVGGGGGLGSSGGPPAGPPPGNVEQWIKEAIKILRENGIPVSEENIDQIWTIIEHESGGDPRAINDWDSNAAKGTPSKGLMQCIDPTFDAHTLPGHGDIWDPVDNIIAGVRYTFDRYGSLEQHPGLESISSGGGYQPY</sequence>
<keyword evidence="4" id="KW-1185">Reference proteome</keyword>
<dbReference type="AlphaFoldDB" id="A0A839RXW8"/>
<dbReference type="InterPro" id="IPR008258">
    <property type="entry name" value="Transglycosylase_SLT_dom_1"/>
</dbReference>